<feature type="region of interest" description="Disordered" evidence="5">
    <location>
        <begin position="251"/>
        <end position="274"/>
    </location>
</feature>
<organism evidence="7 8">
    <name type="scientific">Kockovaella imperatae</name>
    <dbReference type="NCBI Taxonomy" id="4999"/>
    <lineage>
        <taxon>Eukaryota</taxon>
        <taxon>Fungi</taxon>
        <taxon>Dikarya</taxon>
        <taxon>Basidiomycota</taxon>
        <taxon>Agaricomycotina</taxon>
        <taxon>Tremellomycetes</taxon>
        <taxon>Tremellales</taxon>
        <taxon>Cuniculitremaceae</taxon>
        <taxon>Kockovaella</taxon>
    </lineage>
</organism>
<feature type="coiled-coil region" evidence="4">
    <location>
        <begin position="962"/>
        <end position="1011"/>
    </location>
</feature>
<dbReference type="Gene3D" id="3.30.920.20">
    <property type="entry name" value="Gas2-like domain"/>
    <property type="match status" value="1"/>
</dbReference>
<dbReference type="SMART" id="SM00243">
    <property type="entry name" value="GAS2"/>
    <property type="match status" value="1"/>
</dbReference>
<dbReference type="InParanoid" id="A0A1Y1UCG0"/>
<evidence type="ECO:0000259" key="6">
    <source>
        <dbReference type="PROSITE" id="PS51460"/>
    </source>
</evidence>
<feature type="compositionally biased region" description="Polar residues" evidence="5">
    <location>
        <begin position="1146"/>
        <end position="1158"/>
    </location>
</feature>
<feature type="compositionally biased region" description="Low complexity" evidence="5">
    <location>
        <begin position="1126"/>
        <end position="1145"/>
    </location>
</feature>
<dbReference type="GO" id="GO:0008017">
    <property type="term" value="F:microtubule binding"/>
    <property type="evidence" value="ECO:0007669"/>
    <property type="project" value="InterPro"/>
</dbReference>
<evidence type="ECO:0000256" key="5">
    <source>
        <dbReference type="SAM" id="MobiDB-lite"/>
    </source>
</evidence>
<dbReference type="Proteomes" id="UP000193218">
    <property type="component" value="Unassembled WGS sequence"/>
</dbReference>
<dbReference type="PROSITE" id="PS51460">
    <property type="entry name" value="GAR"/>
    <property type="match status" value="1"/>
</dbReference>
<proteinExistence type="predicted"/>
<evidence type="ECO:0000256" key="1">
    <source>
        <dbReference type="ARBA" id="ARBA00004245"/>
    </source>
</evidence>
<dbReference type="OrthoDB" id="10017054at2759"/>
<evidence type="ECO:0000256" key="4">
    <source>
        <dbReference type="SAM" id="Coils"/>
    </source>
</evidence>
<sequence length="1439" mass="157609">MTGEGQTQDDELRDLSIEDATELRAFLEKRRWFETKLQVLEATPPLYPFVHPTLDTSFSSVGSGPRYVTSNGCRSHLPSADEIISWQSERDALEEEVDAFDGGDLEKMKQKTREVTSLPLTAPSTHLISITLDLIVVVDRLLTLLRRRMEVLELTSLRLKWDQLRWDILSETNQIRDEIEAIIVGKGRWKPPVARVVQSSPRPRREGRLVESQGWDPASCMTPSLSSAAIEGIASSSSTSSNLSAMTVDVTPCRMNDPDRRSSPSDVSLSTASREASTPTRVLLGLQLLHSQISNVEIRHKNLTSTLVARSGKILDKMVDVAGPLNGLGGIDGPFKHEIGGSAVPDELLDLQDEMEEQVGQASAGLAWCKALEKQWIFADAHFANSSRIGAKASQLLAGTQDALSQPTTSQKAFELEEVLGALQRDLGGDPTDLIPRPRTVDLIDVTDHSDEVLAMLKTVWLEAAQRVEACQAAIAFYRKFAESEQNLLALRDTVKDTQMSLEARSTHLAPLLDDAVRTLLLRSPNEPGLVSVCVETTGSSCEETCGFVRDLSVDARKSVQVATLAAMRHRALLKSTPESLLEETADPLSSVIANNVEDLASTLLTQIETSERQIEEATANKALLSAFDQIDRELVTLSSEVQRTTALLDSIDRNVPAEGDVDKATRTCHILQRRLQVGIGAPRQMLDTLLSQRSALSPFRQNLNRRCNTLASSIATMERMLDAFECTVQQGQILRDIEEESNTMLAQFASIEKDMDDRPGRPLIALPDLENRISQISAEVTAWESSLSKRMTWLPTSPHNSAQVKKMIRPEFPDLHLSISQLPITPPASPPLGAESLVAEDALGLLFQDRNADARQKVNEMSARVQSGLMSLTAVLSGLRDSSQHHSTGATGEDVSKDVFGLIATVVTAHLGLAKAGQSVHSIENLVTRLEGLKMDDIVRPTRAQLTINAELRRLPRSPTAKRIRSELLLLSGELDELESHPGAKTDSELRDARARLDRANADVAILDRLVAFSAATEDCDVRFSDLIDVMDREPTSLSAVSHAQTVAIRAVVRLQNAAQPVNDDLRVPPTLRRVLRTWTEIQAMAEAILYPCPILIKDKQDDMSISTSRPPSRLSMGREQGTESRLSTSRPSSSRQSGRTASSPLISTANYLSPTKSSQARSVSDSMRSSISSSRIPRARVDSMRSISSSTRAPLSTIGSPLSNFDWDPPGDPMASFSSARSTPRHSLGVNIKTSRTGAAPRPSDPKQTRYEYRADPKSELDIAVGKVMNELKVDVPIRPVGLETSDQWQDQSGKYWIGAEGRAKLCFCRILRSRTVMVRVGGGWVELSRFILEHFASHLESWQPQPVDENTRALAIGSSIPIPITATSLKTPAKASYKSLSASMTGSTRPSVARKSTPAQQAAIANQFDEIFTPRRGQADDRRDSSGGDGSPLFPL</sequence>
<comment type="subcellular location">
    <subcellularLocation>
        <location evidence="1">Cytoplasm</location>
        <location evidence="1">Cytoskeleton</location>
    </subcellularLocation>
</comment>
<feature type="region of interest" description="Disordered" evidence="5">
    <location>
        <begin position="1103"/>
        <end position="1227"/>
    </location>
</feature>
<keyword evidence="8" id="KW-1185">Reference proteome</keyword>
<dbReference type="RefSeq" id="XP_021869895.1">
    <property type="nucleotide sequence ID" value="XM_022019232.1"/>
</dbReference>
<protein>
    <recommendedName>
        <fullName evidence="6">GAR domain-containing protein</fullName>
    </recommendedName>
</protein>
<feature type="domain" description="GAR" evidence="6">
    <location>
        <begin position="1258"/>
        <end position="1341"/>
    </location>
</feature>
<evidence type="ECO:0000256" key="2">
    <source>
        <dbReference type="ARBA" id="ARBA00022490"/>
    </source>
</evidence>
<evidence type="ECO:0000313" key="7">
    <source>
        <dbReference type="EMBL" id="ORX35731.1"/>
    </source>
</evidence>
<feature type="compositionally biased region" description="Basic and acidic residues" evidence="5">
    <location>
        <begin position="1420"/>
        <end position="1429"/>
    </location>
</feature>
<comment type="caution">
    <text evidence="7">The sequence shown here is derived from an EMBL/GenBank/DDBJ whole genome shotgun (WGS) entry which is preliminary data.</text>
</comment>
<dbReference type="InterPro" id="IPR003108">
    <property type="entry name" value="GAR_dom"/>
</dbReference>
<feature type="region of interest" description="Disordered" evidence="5">
    <location>
        <begin position="197"/>
        <end position="217"/>
    </location>
</feature>
<keyword evidence="4" id="KW-0175">Coiled coil</keyword>
<accession>A0A1Y1UCG0</accession>
<dbReference type="EMBL" id="NBSH01000010">
    <property type="protein sequence ID" value="ORX35731.1"/>
    <property type="molecule type" value="Genomic_DNA"/>
</dbReference>
<gene>
    <name evidence="7" type="ORF">BD324DRAFT_74013</name>
</gene>
<feature type="region of interest" description="Disordered" evidence="5">
    <location>
        <begin position="1409"/>
        <end position="1439"/>
    </location>
</feature>
<keyword evidence="3" id="KW-0206">Cytoskeleton</keyword>
<evidence type="ECO:0000313" key="8">
    <source>
        <dbReference type="Proteomes" id="UP000193218"/>
    </source>
</evidence>
<evidence type="ECO:0000256" key="3">
    <source>
        <dbReference type="ARBA" id="ARBA00023212"/>
    </source>
</evidence>
<feature type="compositionally biased region" description="Polar residues" evidence="5">
    <location>
        <begin position="1187"/>
        <end position="1205"/>
    </location>
</feature>
<feature type="compositionally biased region" description="Low complexity" evidence="5">
    <location>
        <begin position="1159"/>
        <end position="1178"/>
    </location>
</feature>
<dbReference type="SUPFAM" id="SSF143575">
    <property type="entry name" value="GAS2 domain-like"/>
    <property type="match status" value="1"/>
</dbReference>
<dbReference type="Pfam" id="PF02187">
    <property type="entry name" value="GAS2"/>
    <property type="match status" value="1"/>
</dbReference>
<name>A0A1Y1UCG0_9TREE</name>
<dbReference type="InterPro" id="IPR036534">
    <property type="entry name" value="GAR_dom_sf"/>
</dbReference>
<keyword evidence="2" id="KW-0963">Cytoplasm</keyword>
<dbReference type="GO" id="GO:0005856">
    <property type="term" value="C:cytoskeleton"/>
    <property type="evidence" value="ECO:0007669"/>
    <property type="project" value="UniProtKB-SubCell"/>
</dbReference>
<reference evidence="7 8" key="1">
    <citation type="submission" date="2017-03" db="EMBL/GenBank/DDBJ databases">
        <title>Widespread Adenine N6-methylation of Active Genes in Fungi.</title>
        <authorList>
            <consortium name="DOE Joint Genome Institute"/>
            <person name="Mondo S.J."/>
            <person name="Dannebaum R.O."/>
            <person name="Kuo R.C."/>
            <person name="Louie K.B."/>
            <person name="Bewick A.J."/>
            <person name="Labutti K."/>
            <person name="Haridas S."/>
            <person name="Kuo A."/>
            <person name="Salamov A."/>
            <person name="Ahrendt S.R."/>
            <person name="Lau R."/>
            <person name="Bowen B.P."/>
            <person name="Lipzen A."/>
            <person name="Sullivan W."/>
            <person name="Andreopoulos W.B."/>
            <person name="Clum A."/>
            <person name="Lindquist E."/>
            <person name="Daum C."/>
            <person name="Northen T.R."/>
            <person name="Ramamoorthy G."/>
            <person name="Schmitz R.J."/>
            <person name="Gryganskyi A."/>
            <person name="Culley D."/>
            <person name="Magnuson J."/>
            <person name="James T.Y."/>
            <person name="O'Malley M.A."/>
            <person name="Stajich J.E."/>
            <person name="Spatafora J.W."/>
            <person name="Visel A."/>
            <person name="Grigoriev I.V."/>
        </authorList>
    </citation>
    <scope>NUCLEOTIDE SEQUENCE [LARGE SCALE GENOMIC DNA]</scope>
    <source>
        <strain evidence="7 8">NRRL Y-17943</strain>
    </source>
</reference>
<dbReference type="GeneID" id="33561041"/>